<evidence type="ECO:0000256" key="1">
    <source>
        <dbReference type="SAM" id="MobiDB-lite"/>
    </source>
</evidence>
<evidence type="ECO:0000313" key="2">
    <source>
        <dbReference type="EMBL" id="KYN22902.1"/>
    </source>
</evidence>
<proteinExistence type="predicted"/>
<dbReference type="Proteomes" id="UP000078492">
    <property type="component" value="Unassembled WGS sequence"/>
</dbReference>
<feature type="region of interest" description="Disordered" evidence="1">
    <location>
        <begin position="108"/>
        <end position="150"/>
    </location>
</feature>
<dbReference type="AlphaFoldDB" id="A0A195EDL5"/>
<reference evidence="2 3" key="1">
    <citation type="submission" date="2015-09" db="EMBL/GenBank/DDBJ databases">
        <title>Trachymyrmex cornetzi WGS genome.</title>
        <authorList>
            <person name="Nygaard S."/>
            <person name="Hu H."/>
            <person name="Boomsma J."/>
            <person name="Zhang G."/>
        </authorList>
    </citation>
    <scope>NUCLEOTIDE SEQUENCE [LARGE SCALE GENOMIC DNA]</scope>
    <source>
        <strain evidence="2">Tcor2-1</strain>
        <tissue evidence="2">Whole body</tissue>
    </source>
</reference>
<protein>
    <submittedName>
        <fullName evidence="2">Uncharacterized protein</fullName>
    </submittedName>
</protein>
<name>A0A195EDL5_9HYME</name>
<keyword evidence="3" id="KW-1185">Reference proteome</keyword>
<gene>
    <name evidence="2" type="ORF">ALC57_04685</name>
</gene>
<organism evidence="2 3">
    <name type="scientific">Trachymyrmex cornetzi</name>
    <dbReference type="NCBI Taxonomy" id="471704"/>
    <lineage>
        <taxon>Eukaryota</taxon>
        <taxon>Metazoa</taxon>
        <taxon>Ecdysozoa</taxon>
        <taxon>Arthropoda</taxon>
        <taxon>Hexapoda</taxon>
        <taxon>Insecta</taxon>
        <taxon>Pterygota</taxon>
        <taxon>Neoptera</taxon>
        <taxon>Endopterygota</taxon>
        <taxon>Hymenoptera</taxon>
        <taxon>Apocrita</taxon>
        <taxon>Aculeata</taxon>
        <taxon>Formicoidea</taxon>
        <taxon>Formicidae</taxon>
        <taxon>Myrmicinae</taxon>
        <taxon>Trachymyrmex</taxon>
    </lineage>
</organism>
<dbReference type="EMBL" id="KQ979074">
    <property type="protein sequence ID" value="KYN22902.1"/>
    <property type="molecule type" value="Genomic_DNA"/>
</dbReference>
<feature type="compositionally biased region" description="Low complexity" evidence="1">
    <location>
        <begin position="114"/>
        <end position="134"/>
    </location>
</feature>
<sequence length="150" mass="17169">MGQKPCNLHDVTFGYYQDLCLHLCPIFRRLSWSHPPTATLVLSLLSTVQRQLTYAERTDDKRCHLNKGPRGIRAPDTQFPRGIENNSSFFLQLRDRGRKESLFWRGRRRHGCHPTTSGPTSTTTPAISTTTSTGSRKRRDIASSSQYEFE</sequence>
<evidence type="ECO:0000313" key="3">
    <source>
        <dbReference type="Proteomes" id="UP000078492"/>
    </source>
</evidence>
<accession>A0A195EDL5</accession>